<reference evidence="2" key="1">
    <citation type="submission" date="2016-10" db="EMBL/GenBank/DDBJ databases">
        <authorList>
            <person name="Varghese N."/>
            <person name="Submissions S."/>
        </authorList>
    </citation>
    <scope>NUCLEOTIDE SEQUENCE [LARGE SCALE GENOMIC DNA]</scope>
    <source>
        <strain evidence="2">CGMCC 4.6609</strain>
    </source>
</reference>
<dbReference type="PRINTS" id="PR00081">
    <property type="entry name" value="GDHRDH"/>
</dbReference>
<dbReference type="NCBIfam" id="NF006159">
    <property type="entry name" value="PRK08303.1"/>
    <property type="match status" value="1"/>
</dbReference>
<sequence length="306" mass="33862">MSARSEPDLSGKVAVVTGATRGAGRAIAVELGAAGATVYVAGRTTRSQQSPVGRSETIEETAELVDSAGGKGIPVRCDLTSVSDVDALAARIDRLDVFVDNAWGGENLVEWGKFWEHDLERQLRMWRNGVETHLVAIHRLMPLVLRSDDALVVEVTDGEDGDAYFVNLPYDAVKSSVRRFGEVLARDLREFPHVTAVAATPGFLRSEQMLEGFGVTEENWRDAVEKVPDYALSETPHYLGRGLAHLAADPQRRRFAGQCLSSWRLKREYGFTDLDGSQPDWGRWYEEVLKPRMAGVEVEADPESYR</sequence>
<dbReference type="STRING" id="641025.SAMN05421507_12055"/>
<dbReference type="Proteomes" id="UP000199691">
    <property type="component" value="Unassembled WGS sequence"/>
</dbReference>
<dbReference type="PANTHER" id="PTHR44147:SF2">
    <property type="entry name" value="DEHYDROGENASE_REDUCTASE SDR FAMILY MEMBER 1"/>
    <property type="match status" value="1"/>
</dbReference>
<gene>
    <name evidence="1" type="ORF">SAMN05421507_12055</name>
</gene>
<dbReference type="PANTHER" id="PTHR44147">
    <property type="entry name" value="DEHYDROGENASE/REDUCTASE SDR FAMILY MEMBER 1"/>
    <property type="match status" value="1"/>
</dbReference>
<dbReference type="InterPro" id="IPR002347">
    <property type="entry name" value="SDR_fam"/>
</dbReference>
<dbReference type="Gene3D" id="3.40.50.720">
    <property type="entry name" value="NAD(P)-binding Rossmann-like Domain"/>
    <property type="match status" value="1"/>
</dbReference>
<dbReference type="EMBL" id="FNIX01000020">
    <property type="protein sequence ID" value="SDP91372.1"/>
    <property type="molecule type" value="Genomic_DNA"/>
</dbReference>
<evidence type="ECO:0000313" key="2">
    <source>
        <dbReference type="Proteomes" id="UP000199691"/>
    </source>
</evidence>
<accession>A0A1H0WKZ7</accession>
<dbReference type="SUPFAM" id="SSF51735">
    <property type="entry name" value="NAD(P)-binding Rossmann-fold domains"/>
    <property type="match status" value="1"/>
</dbReference>
<dbReference type="InterPro" id="IPR036291">
    <property type="entry name" value="NAD(P)-bd_dom_sf"/>
</dbReference>
<dbReference type="AlphaFoldDB" id="A0A1H0WKZ7"/>
<proteinExistence type="predicted"/>
<evidence type="ECO:0000313" key="1">
    <source>
        <dbReference type="EMBL" id="SDP91372.1"/>
    </source>
</evidence>
<dbReference type="Pfam" id="PF00106">
    <property type="entry name" value="adh_short"/>
    <property type="match status" value="1"/>
</dbReference>
<name>A0A1H0WKZ7_9PSEU</name>
<dbReference type="RefSeq" id="WP_245734030.1">
    <property type="nucleotide sequence ID" value="NZ_FNIX01000020.1"/>
</dbReference>
<organism evidence="1 2">
    <name type="scientific">Lentzea jiangxiensis</name>
    <dbReference type="NCBI Taxonomy" id="641025"/>
    <lineage>
        <taxon>Bacteria</taxon>
        <taxon>Bacillati</taxon>
        <taxon>Actinomycetota</taxon>
        <taxon>Actinomycetes</taxon>
        <taxon>Pseudonocardiales</taxon>
        <taxon>Pseudonocardiaceae</taxon>
        <taxon>Lentzea</taxon>
    </lineage>
</organism>
<keyword evidence="2" id="KW-1185">Reference proteome</keyword>
<protein>
    <submittedName>
        <fullName evidence="1">NAD(P)-dependent dehydrogenase, short-chain alcohol dehydrogenase family</fullName>
    </submittedName>
</protein>